<dbReference type="EMBL" id="JAIGNQ010000001">
    <property type="protein sequence ID" value="MBX7487449.1"/>
    <property type="molecule type" value="Genomic_DNA"/>
</dbReference>
<accession>A0ABS7JFB1</accession>
<feature type="signal peptide" evidence="1">
    <location>
        <begin position="1"/>
        <end position="22"/>
    </location>
</feature>
<evidence type="ECO:0000313" key="3">
    <source>
        <dbReference type="EMBL" id="MBX7487449.1"/>
    </source>
</evidence>
<name>A0ABS7JFB1_9SPHN</name>
<dbReference type="InterPro" id="IPR018637">
    <property type="entry name" value="DUF2059"/>
</dbReference>
<gene>
    <name evidence="3" type="ORF">K3177_02870</name>
</gene>
<feature type="chain" id="PRO_5045718739" evidence="1">
    <location>
        <begin position="23"/>
        <end position="281"/>
    </location>
</feature>
<comment type="caution">
    <text evidence="3">The sequence shown here is derived from an EMBL/GenBank/DDBJ whole genome shotgun (WGS) entry which is preliminary data.</text>
</comment>
<protein>
    <submittedName>
        <fullName evidence="3">DUF2059 domain-containing protein</fullName>
    </submittedName>
</protein>
<evidence type="ECO:0000313" key="4">
    <source>
        <dbReference type="Proteomes" id="UP000776651"/>
    </source>
</evidence>
<dbReference type="Proteomes" id="UP000776651">
    <property type="component" value="Unassembled WGS sequence"/>
</dbReference>
<keyword evidence="1" id="KW-0732">Signal</keyword>
<keyword evidence="4" id="KW-1185">Reference proteome</keyword>
<evidence type="ECO:0000259" key="2">
    <source>
        <dbReference type="Pfam" id="PF09832"/>
    </source>
</evidence>
<dbReference type="Pfam" id="PF09832">
    <property type="entry name" value="DUF2059"/>
    <property type="match status" value="1"/>
</dbReference>
<proteinExistence type="predicted"/>
<feature type="domain" description="DUF2059" evidence="2">
    <location>
        <begin position="160"/>
        <end position="211"/>
    </location>
</feature>
<reference evidence="3 4" key="1">
    <citation type="submission" date="2021-08" db="EMBL/GenBank/DDBJ databases">
        <title>Comparative Genomics Analysis of the Genus Qipengyuania Reveals Extensive Genetic Diversity and Metabolic Versatility, Including the Description of Fifteen Novel Species.</title>
        <authorList>
            <person name="Liu Y."/>
        </authorList>
    </citation>
    <scope>NUCLEOTIDE SEQUENCE [LARGE SCALE GENOMIC DNA]</scope>
    <source>
        <strain evidence="3 4">GH25</strain>
    </source>
</reference>
<dbReference type="RefSeq" id="WP_221596920.1">
    <property type="nucleotide sequence ID" value="NZ_JAIGNQ010000001.1"/>
</dbReference>
<evidence type="ECO:0000256" key="1">
    <source>
        <dbReference type="SAM" id="SignalP"/>
    </source>
</evidence>
<organism evidence="3 4">
    <name type="scientific">Qipengyuania pacifica</name>
    <dbReference type="NCBI Taxonomy" id="2860199"/>
    <lineage>
        <taxon>Bacteria</taxon>
        <taxon>Pseudomonadati</taxon>
        <taxon>Pseudomonadota</taxon>
        <taxon>Alphaproteobacteria</taxon>
        <taxon>Sphingomonadales</taxon>
        <taxon>Erythrobacteraceae</taxon>
        <taxon>Qipengyuania</taxon>
    </lineage>
</organism>
<sequence length="281" mass="30415">MRKLVRTTIAIAALAAANPLLAQDVDGEESASSTPERMEEFAGLMAGLFQTEPLTSEQQSRLPMAEAVVGQMIPEGFYGKMMGDMIDKMVRPVVSMFATPEFILASRLEVEQEAIAQLGEAEQVEILSMLDPAYDQRVDVISDVLTGEVGSMFSAMEGPMRDGLSKAYAVRFDENQLNDIAAFFATPTGGVYARESMALFSDPQVMQASIQALPSMMSGFGGMESSMKEAMGSLPAERAYADLTPAERSRLADLLDVDADSLGELVKPPKRMDETALDPEM</sequence>